<dbReference type="PATRIC" id="fig|768706.3.peg.3409"/>
<keyword evidence="3" id="KW-1185">Reference proteome</keyword>
<feature type="transmembrane region" description="Helical" evidence="1">
    <location>
        <begin position="6"/>
        <end position="23"/>
    </location>
</feature>
<accession>G7WDX2</accession>
<dbReference type="HOGENOM" id="CLU_1719392_0_0_9"/>
<keyword evidence="1" id="KW-1133">Transmembrane helix</keyword>
<evidence type="ECO:0000256" key="1">
    <source>
        <dbReference type="SAM" id="Phobius"/>
    </source>
</evidence>
<organism evidence="2 3">
    <name type="scientific">Desulfosporosinus orientis (strain ATCC 19365 / DSM 765 / NCIMB 8382 / VKM B-1628 / Singapore I)</name>
    <name type="common">Desulfotomaculum orientis</name>
    <dbReference type="NCBI Taxonomy" id="768706"/>
    <lineage>
        <taxon>Bacteria</taxon>
        <taxon>Bacillati</taxon>
        <taxon>Bacillota</taxon>
        <taxon>Clostridia</taxon>
        <taxon>Eubacteriales</taxon>
        <taxon>Desulfitobacteriaceae</taxon>
        <taxon>Desulfosporosinus</taxon>
    </lineage>
</organism>
<proteinExistence type="predicted"/>
<name>G7WDX2_DESOD</name>
<reference evidence="3" key="1">
    <citation type="submission" date="2011-11" db="EMBL/GenBank/DDBJ databases">
        <title>Complete sequence of Desulfosporosinus orientis DSM 765.</title>
        <authorList>
            <person name="Lucas S."/>
            <person name="Han J."/>
            <person name="Lapidus A."/>
            <person name="Cheng J.-F."/>
            <person name="Goodwin L."/>
            <person name="Pitluck S."/>
            <person name="Peters L."/>
            <person name="Ovchinnikova G."/>
            <person name="Teshima H."/>
            <person name="Detter J.C."/>
            <person name="Han C."/>
            <person name="Tapia R."/>
            <person name="Land M."/>
            <person name="Hauser L."/>
            <person name="Kyrpides N."/>
            <person name="Ivanova N."/>
            <person name="Pagani I."/>
            <person name="Pester M."/>
            <person name="Spring S."/>
            <person name="Ollivier B."/>
            <person name="Rattei T."/>
            <person name="Klenk H.-P."/>
            <person name="Wagner M."/>
            <person name="Loy A."/>
            <person name="Woyke T."/>
        </authorList>
    </citation>
    <scope>NUCLEOTIDE SEQUENCE [LARGE SCALE GENOMIC DNA]</scope>
    <source>
        <strain evidence="3">ATCC 19365 / DSM 765 / NCIMB 8382 / VKM B-1628</strain>
    </source>
</reference>
<reference evidence="2 3" key="2">
    <citation type="journal article" date="2012" name="J. Bacteriol.">
        <title>Complete genome sequences of Desulfosporosinus orientis DSM765T, Desulfosporosinus youngiae DSM17734T, Desulfosporosinus meridiei DSM13257T, and Desulfosporosinus acidiphilus DSM22704T.</title>
        <authorList>
            <person name="Pester M."/>
            <person name="Brambilla E."/>
            <person name="Alazard D."/>
            <person name="Rattei T."/>
            <person name="Weinmaier T."/>
            <person name="Han J."/>
            <person name="Lucas S."/>
            <person name="Lapidus A."/>
            <person name="Cheng J.F."/>
            <person name="Goodwin L."/>
            <person name="Pitluck S."/>
            <person name="Peters L."/>
            <person name="Ovchinnikova G."/>
            <person name="Teshima H."/>
            <person name="Detter J.C."/>
            <person name="Han C.S."/>
            <person name="Tapia R."/>
            <person name="Land M.L."/>
            <person name="Hauser L."/>
            <person name="Kyrpides N.C."/>
            <person name="Ivanova N.N."/>
            <person name="Pagani I."/>
            <person name="Huntmann M."/>
            <person name="Wei C.L."/>
            <person name="Davenport K.W."/>
            <person name="Daligault H."/>
            <person name="Chain P.S."/>
            <person name="Chen A."/>
            <person name="Mavromatis K."/>
            <person name="Markowitz V."/>
            <person name="Szeto E."/>
            <person name="Mikhailova N."/>
            <person name="Pati A."/>
            <person name="Wagner M."/>
            <person name="Woyke T."/>
            <person name="Ollivier B."/>
            <person name="Klenk H.P."/>
            <person name="Spring S."/>
            <person name="Loy A."/>
        </authorList>
    </citation>
    <scope>NUCLEOTIDE SEQUENCE [LARGE SCALE GENOMIC DNA]</scope>
    <source>
        <strain evidence="3">ATCC 19365 / DSM 765 / NCIMB 8382 / VKM B-1628</strain>
    </source>
</reference>
<dbReference type="eggNOG" id="ENOG5033J2R">
    <property type="taxonomic scope" value="Bacteria"/>
</dbReference>
<evidence type="ECO:0000313" key="2">
    <source>
        <dbReference type="EMBL" id="AET68879.1"/>
    </source>
</evidence>
<sequence>MRQSRYVWLIGLSLFCMMTLIVLKTPQKVISTLAQPEYGSSAKTTIQQFWKFMDLRQTNLARDLLILPKGSGDESEFKLWESQMNNDPLLSLQKVEFLNSDMGSSDTIIVRVSWKSTVQEIQLVLFSMNLIQTEKGWKIQGLKRINSLSYIGRDRHGSSFQT</sequence>
<dbReference type="Proteomes" id="UP000006346">
    <property type="component" value="Chromosome"/>
</dbReference>
<protein>
    <recommendedName>
        <fullName evidence="4">DUF3828 domain-containing protein</fullName>
    </recommendedName>
</protein>
<dbReference type="STRING" id="768706.Desor_3382"/>
<dbReference type="OrthoDB" id="1796886at2"/>
<dbReference type="AlphaFoldDB" id="G7WDX2"/>
<dbReference type="KEGG" id="dor:Desor_3382"/>
<evidence type="ECO:0008006" key="4">
    <source>
        <dbReference type="Google" id="ProtNLM"/>
    </source>
</evidence>
<dbReference type="RefSeq" id="WP_014185687.1">
    <property type="nucleotide sequence ID" value="NC_016584.1"/>
</dbReference>
<dbReference type="EMBL" id="CP003108">
    <property type="protein sequence ID" value="AET68879.1"/>
    <property type="molecule type" value="Genomic_DNA"/>
</dbReference>
<evidence type="ECO:0000313" key="3">
    <source>
        <dbReference type="Proteomes" id="UP000006346"/>
    </source>
</evidence>
<keyword evidence="1" id="KW-0472">Membrane</keyword>
<gene>
    <name evidence="2" type="ordered locus">Desor_3382</name>
</gene>
<keyword evidence="1" id="KW-0812">Transmembrane</keyword>